<dbReference type="GO" id="GO:0004518">
    <property type="term" value="F:nuclease activity"/>
    <property type="evidence" value="ECO:0007669"/>
    <property type="project" value="UniProtKB-KW"/>
</dbReference>
<keyword evidence="7" id="KW-0067">ATP-binding</keyword>
<keyword evidence="3" id="KW-0677">Repeat</keyword>
<evidence type="ECO:0000313" key="16">
    <source>
        <dbReference type="Proteomes" id="UP000078390"/>
    </source>
</evidence>
<reference evidence="15 16" key="1">
    <citation type="submission" date="2016-04" db="EMBL/GenBank/DDBJ databases">
        <title>Genome analysis of Thermosulfurimonas dismutans, the first thermophilic sulfur-disproportionating bacterium of the phylum Thermodesulfobacteria.</title>
        <authorList>
            <person name="Mardanov A.V."/>
            <person name="Beletsky A.V."/>
            <person name="Kadnikov V.V."/>
            <person name="Slobodkin A.I."/>
            <person name="Ravin N.V."/>
        </authorList>
    </citation>
    <scope>NUCLEOTIDE SEQUENCE [LARGE SCALE GENOMIC DNA]</scope>
    <source>
        <strain evidence="15 16">S95</strain>
    </source>
</reference>
<keyword evidence="2" id="KW-0963">Cytoplasm</keyword>
<dbReference type="Pfam" id="PF17760">
    <property type="entry name" value="UvrA_inter"/>
    <property type="match status" value="1"/>
</dbReference>
<evidence type="ECO:0000256" key="2">
    <source>
        <dbReference type="ARBA" id="ARBA00022490"/>
    </source>
</evidence>
<dbReference type="InterPro" id="IPR027417">
    <property type="entry name" value="P-loop_NTPase"/>
</dbReference>
<evidence type="ECO:0000256" key="4">
    <source>
        <dbReference type="ARBA" id="ARBA00022741"/>
    </source>
</evidence>
<evidence type="ECO:0000256" key="8">
    <source>
        <dbReference type="ARBA" id="ARBA00022881"/>
    </source>
</evidence>
<dbReference type="SMART" id="SM00382">
    <property type="entry name" value="AAA"/>
    <property type="match status" value="2"/>
</dbReference>
<evidence type="ECO:0000256" key="1">
    <source>
        <dbReference type="ARBA" id="ARBA00004496"/>
    </source>
</evidence>
<dbReference type="PANTHER" id="PTHR43152">
    <property type="entry name" value="UVRABC SYSTEM PROTEIN A"/>
    <property type="match status" value="1"/>
</dbReference>
<evidence type="ECO:0000256" key="12">
    <source>
        <dbReference type="ARBA" id="ARBA00039316"/>
    </source>
</evidence>
<gene>
    <name evidence="15" type="ORF">TDIS_1060</name>
</gene>
<dbReference type="GO" id="GO:0016887">
    <property type="term" value="F:ATP hydrolysis activity"/>
    <property type="evidence" value="ECO:0007669"/>
    <property type="project" value="InterPro"/>
</dbReference>
<evidence type="ECO:0000256" key="11">
    <source>
        <dbReference type="ARBA" id="ARBA00038000"/>
    </source>
</evidence>
<dbReference type="GO" id="GO:0006281">
    <property type="term" value="P:DNA repair"/>
    <property type="evidence" value="ECO:0007669"/>
    <property type="project" value="UniProtKB-KW"/>
</dbReference>
<dbReference type="GO" id="GO:0005737">
    <property type="term" value="C:cytoplasm"/>
    <property type="evidence" value="ECO:0007669"/>
    <property type="project" value="UniProtKB-SubCell"/>
</dbReference>
<dbReference type="EMBL" id="LWLG01000006">
    <property type="protein sequence ID" value="OAQ20771.1"/>
    <property type="molecule type" value="Genomic_DNA"/>
</dbReference>
<dbReference type="PROSITE" id="PS50893">
    <property type="entry name" value="ABC_TRANSPORTER_2"/>
    <property type="match status" value="1"/>
</dbReference>
<accession>A0A179D4Q0</accession>
<dbReference type="Gene3D" id="1.20.1580.10">
    <property type="entry name" value="ABC transporter ATPase like domain"/>
    <property type="match status" value="3"/>
</dbReference>
<dbReference type="PANTHER" id="PTHR43152:SF3">
    <property type="entry name" value="UVRABC SYSTEM PROTEIN A"/>
    <property type="match status" value="1"/>
</dbReference>
<dbReference type="AlphaFoldDB" id="A0A179D4Q0"/>
<comment type="similarity">
    <text evidence="11">Belongs to the ABC transporter superfamily. UvrA family.</text>
</comment>
<dbReference type="InterPro" id="IPR003439">
    <property type="entry name" value="ABC_transporter-like_ATP-bd"/>
</dbReference>
<evidence type="ECO:0000256" key="9">
    <source>
        <dbReference type="ARBA" id="ARBA00023125"/>
    </source>
</evidence>
<organism evidence="15 16">
    <name type="scientific">Thermosulfurimonas dismutans</name>
    <dbReference type="NCBI Taxonomy" id="999894"/>
    <lineage>
        <taxon>Bacteria</taxon>
        <taxon>Pseudomonadati</taxon>
        <taxon>Thermodesulfobacteriota</taxon>
        <taxon>Thermodesulfobacteria</taxon>
        <taxon>Thermodesulfobacteriales</taxon>
        <taxon>Thermodesulfobacteriaceae</taxon>
        <taxon>Thermosulfurimonas</taxon>
    </lineage>
</organism>
<keyword evidence="10" id="KW-0234">DNA repair</keyword>
<proteinExistence type="inferred from homology"/>
<evidence type="ECO:0000256" key="10">
    <source>
        <dbReference type="ARBA" id="ARBA00023204"/>
    </source>
</evidence>
<feature type="domain" description="ABC transporter" evidence="14">
    <location>
        <begin position="453"/>
        <end position="753"/>
    </location>
</feature>
<keyword evidence="9" id="KW-0238">DNA-binding</keyword>
<keyword evidence="5" id="KW-0227">DNA damage</keyword>
<dbReference type="RefSeq" id="WP_068670056.1">
    <property type="nucleotide sequence ID" value="NZ_LWLG01000006.1"/>
</dbReference>
<keyword evidence="6" id="KW-0228">DNA excision</keyword>
<evidence type="ECO:0000256" key="13">
    <source>
        <dbReference type="ARBA" id="ARBA00042156"/>
    </source>
</evidence>
<dbReference type="Gene3D" id="3.30.190.20">
    <property type="match status" value="1"/>
</dbReference>
<dbReference type="SUPFAM" id="SSF52540">
    <property type="entry name" value="P-loop containing nucleoside triphosphate hydrolases"/>
    <property type="match status" value="2"/>
</dbReference>
<keyword evidence="4" id="KW-0547">Nucleotide-binding</keyword>
<sequence>MRFQDVTTHNLKIEELSLPERALIVITGPSGSGKSSLALDTIVVEGQRRYLSALALSQEVKIPPPPDLKEASGIPPTVALPQRVPPPNPRSTVGTVSRLLEVLRSLFSELGETTCQGCGEPVRTSTISELLAFFGELLPGTKLIVLAPLSKPSPKAISYLLSEGFGRFVIDGQELDLTEEPLPDSFERVEVVIDRLIKREGTEIRFLEALRLAEGLSGGPVKIKVLEGSEYKFTLKNRCPHCLLEVPGLSPESFSFNHPRGACPECGGLGEKDGSPCPHCGGLRLRPESLSVRFGGKQVSEILELPLEELHDFLEELTFSGLAKRLFLPFRERALSVLTTLIELGLGHLHLLSPFHRLSTGERKRIEIASLLSTGLSGCVFVLDEPSLGLALQEKEKLLVFIKKLVLSGNTVILVEHDPFFIKAADLIVELGPGAGEHGGRLLFVGSPEELSLRADLPTGAFLSGTRRLKRQIRPTKGTLTVLCGPSGSGKTQYLKKLAEDLSAEGQAVLFICGEIPGKLKGLVASFIGIFNEIRRLFAETPKARALNLKPAHFSPFSPEGRCPLCRGEGRRILRISGIPETEVLCEECGGTGLKPEVMKVTYRGLTLPEVLGLTVEEALNLFARIPKINETLLFLSENGLSYLRLGQPLRTLSGGEKLRLRLFRELSARRSADFILLDLPSMGLHLTDLERLLALFEKLTAAGKKLILAENHPALILLADEVWLMERGRPVFRGKAKELLEFEHPFTRGLEKYLSLVEIP</sequence>
<evidence type="ECO:0000256" key="3">
    <source>
        <dbReference type="ARBA" id="ARBA00022737"/>
    </source>
</evidence>
<comment type="caution">
    <text evidence="15">The sequence shown here is derived from an EMBL/GenBank/DDBJ whole genome shotgun (WGS) entry which is preliminary data.</text>
</comment>
<dbReference type="GO" id="GO:0005524">
    <property type="term" value="F:ATP binding"/>
    <property type="evidence" value="ECO:0007669"/>
    <property type="project" value="UniProtKB-KW"/>
</dbReference>
<comment type="subcellular location">
    <subcellularLocation>
        <location evidence="1">Cytoplasm</location>
    </subcellularLocation>
</comment>
<dbReference type="GO" id="GO:0003677">
    <property type="term" value="F:DNA binding"/>
    <property type="evidence" value="ECO:0007669"/>
    <property type="project" value="UniProtKB-KW"/>
</dbReference>
<evidence type="ECO:0000313" key="15">
    <source>
        <dbReference type="EMBL" id="OAQ20771.1"/>
    </source>
</evidence>
<dbReference type="Gene3D" id="3.40.50.300">
    <property type="entry name" value="P-loop containing nucleotide triphosphate hydrolases"/>
    <property type="match status" value="3"/>
</dbReference>
<dbReference type="OrthoDB" id="9759112at2"/>
<evidence type="ECO:0000256" key="7">
    <source>
        <dbReference type="ARBA" id="ARBA00022840"/>
    </source>
</evidence>
<name>A0A179D4Q0_9BACT</name>
<keyword evidence="8" id="KW-0267">Excision nuclease</keyword>
<dbReference type="STRING" id="999894.TDIS_1060"/>
<evidence type="ECO:0000256" key="5">
    <source>
        <dbReference type="ARBA" id="ARBA00022763"/>
    </source>
</evidence>
<protein>
    <recommendedName>
        <fullName evidence="12">UvrABC system protein A</fullName>
    </recommendedName>
    <alternativeName>
        <fullName evidence="13">Excinuclease ABC subunit A</fullName>
    </alternativeName>
</protein>
<dbReference type="InterPro" id="IPR041102">
    <property type="entry name" value="UvrA_inter"/>
</dbReference>
<dbReference type="Proteomes" id="UP000078390">
    <property type="component" value="Unassembled WGS sequence"/>
</dbReference>
<keyword evidence="16" id="KW-1185">Reference proteome</keyword>
<dbReference type="InterPro" id="IPR003593">
    <property type="entry name" value="AAA+_ATPase"/>
</dbReference>
<evidence type="ECO:0000259" key="14">
    <source>
        <dbReference type="PROSITE" id="PS50893"/>
    </source>
</evidence>
<evidence type="ECO:0000256" key="6">
    <source>
        <dbReference type="ARBA" id="ARBA00022769"/>
    </source>
</evidence>